<sequence length="221" mass="24694">AHYPEIQGWDWSLGAPPPDYCVIKSYDAVDGKPYIPPPPWGESCLPACEDEMDSCVHPNFCWEWNDEVQKSVWDMCMGLFDEVRDAFYTCMDTQRQSCSGGGCLRISQVCQLEVGLATNADFEALQCKKCNGEWASWELKTIDCAQTLGTAECRWNETTGMAASQPCSQGCFWELCQDAFQECQLSGGSMVDCGNQTQALNQCRDCELLRCDERCAKSACE</sequence>
<feature type="non-terminal residue" evidence="1">
    <location>
        <position position="221"/>
    </location>
</feature>
<comment type="caution">
    <text evidence="1">The sequence shown here is derived from an EMBL/GenBank/DDBJ whole genome shotgun (WGS) entry which is preliminary data.</text>
</comment>
<gene>
    <name evidence="1" type="ORF">PGLA1383_LOCUS28996</name>
    <name evidence="2" type="ORF">PGLA2088_LOCUS32339</name>
</gene>
<proteinExistence type="predicted"/>
<protein>
    <submittedName>
        <fullName evidence="1">Uncharacterized protein</fullName>
    </submittedName>
</protein>
<feature type="non-terminal residue" evidence="1">
    <location>
        <position position="1"/>
    </location>
</feature>
<dbReference type="Proteomes" id="UP000654075">
    <property type="component" value="Unassembled WGS sequence"/>
</dbReference>
<evidence type="ECO:0000313" key="1">
    <source>
        <dbReference type="EMBL" id="CAE8611189.1"/>
    </source>
</evidence>
<evidence type="ECO:0000313" key="2">
    <source>
        <dbReference type="EMBL" id="CAE8702181.1"/>
    </source>
</evidence>
<dbReference type="OrthoDB" id="10666494at2759"/>
<dbReference type="EMBL" id="CAJNNV010024954">
    <property type="protein sequence ID" value="CAE8611189.1"/>
    <property type="molecule type" value="Genomic_DNA"/>
</dbReference>
<dbReference type="AlphaFoldDB" id="A0A813FH05"/>
<keyword evidence="3" id="KW-1185">Reference proteome</keyword>
<dbReference type="Proteomes" id="UP000626109">
    <property type="component" value="Unassembled WGS sequence"/>
</dbReference>
<name>A0A813FH05_POLGL</name>
<reference evidence="1" key="1">
    <citation type="submission" date="2021-02" db="EMBL/GenBank/DDBJ databases">
        <authorList>
            <person name="Dougan E. K."/>
            <person name="Rhodes N."/>
            <person name="Thang M."/>
            <person name="Chan C."/>
        </authorList>
    </citation>
    <scope>NUCLEOTIDE SEQUENCE</scope>
</reference>
<evidence type="ECO:0000313" key="3">
    <source>
        <dbReference type="Proteomes" id="UP000654075"/>
    </source>
</evidence>
<dbReference type="EMBL" id="CAJNNW010030032">
    <property type="protein sequence ID" value="CAE8702181.1"/>
    <property type="molecule type" value="Genomic_DNA"/>
</dbReference>
<organism evidence="1 3">
    <name type="scientific">Polarella glacialis</name>
    <name type="common">Dinoflagellate</name>
    <dbReference type="NCBI Taxonomy" id="89957"/>
    <lineage>
        <taxon>Eukaryota</taxon>
        <taxon>Sar</taxon>
        <taxon>Alveolata</taxon>
        <taxon>Dinophyceae</taxon>
        <taxon>Suessiales</taxon>
        <taxon>Suessiaceae</taxon>
        <taxon>Polarella</taxon>
    </lineage>
</organism>
<accession>A0A813FH05</accession>